<gene>
    <name evidence="1" type="ORF">GH723_14445</name>
</gene>
<protein>
    <submittedName>
        <fullName evidence="1">Uncharacterized protein</fullName>
    </submittedName>
</protein>
<organism evidence="1 2">
    <name type="scientific">Actinomarinicola tropica</name>
    <dbReference type="NCBI Taxonomy" id="2789776"/>
    <lineage>
        <taxon>Bacteria</taxon>
        <taxon>Bacillati</taxon>
        <taxon>Actinomycetota</taxon>
        <taxon>Acidimicrobiia</taxon>
        <taxon>Acidimicrobiales</taxon>
        <taxon>Iamiaceae</taxon>
        <taxon>Actinomarinicola</taxon>
    </lineage>
</organism>
<dbReference type="Proteomes" id="UP000334019">
    <property type="component" value="Chromosome"/>
</dbReference>
<keyword evidence="2" id="KW-1185">Reference proteome</keyword>
<dbReference type="AlphaFoldDB" id="A0A5Q2RL41"/>
<name>A0A5Q2RL41_9ACTN</name>
<evidence type="ECO:0000313" key="1">
    <source>
        <dbReference type="EMBL" id="QGG96204.1"/>
    </source>
</evidence>
<accession>A0A5Q2RL41</accession>
<dbReference type="EMBL" id="CP045851">
    <property type="protein sequence ID" value="QGG96204.1"/>
    <property type="molecule type" value="Genomic_DNA"/>
</dbReference>
<evidence type="ECO:0000313" key="2">
    <source>
        <dbReference type="Proteomes" id="UP000334019"/>
    </source>
</evidence>
<sequence length="147" mass="15515">MSRRWQAVVLVVVALVVAWPALRRPPTDGFPLSTYPMFASDRGAESVVATAVGRTPDGQRVRLSPEVLAGTDEPMLAVSTARRAVASDDADTWCGEVARRASGTTDGGEPVAAIEVVVETHDAVAHFVDDAPPLDVEVHATCAVPTR</sequence>
<proteinExistence type="predicted"/>
<dbReference type="RefSeq" id="WP_153760310.1">
    <property type="nucleotide sequence ID" value="NZ_CP045851.1"/>
</dbReference>
<reference evidence="1 2" key="1">
    <citation type="submission" date="2019-11" db="EMBL/GenBank/DDBJ databases">
        <authorList>
            <person name="He Y."/>
        </authorList>
    </citation>
    <scope>NUCLEOTIDE SEQUENCE [LARGE SCALE GENOMIC DNA]</scope>
    <source>
        <strain evidence="1 2">SCSIO 58843</strain>
    </source>
</reference>
<dbReference type="KEGG" id="atq:GH723_14445"/>